<dbReference type="PANTHER" id="PTHR10900:SF122">
    <property type="entry name" value="FAS1 DOMAIN-CONTAINING PROTEIN"/>
    <property type="match status" value="1"/>
</dbReference>
<dbReference type="SMART" id="SM00554">
    <property type="entry name" value="FAS1"/>
    <property type="match status" value="3"/>
</dbReference>
<dbReference type="Proteomes" id="UP000245383">
    <property type="component" value="Unassembled WGS sequence"/>
</dbReference>
<dbReference type="Pfam" id="PF02469">
    <property type="entry name" value="Fasciclin"/>
    <property type="match status" value="3"/>
</dbReference>
<dbReference type="STRING" id="133385.A0A2T9YQ70"/>
<feature type="signal peptide" evidence="1">
    <location>
        <begin position="1"/>
        <end position="21"/>
    </location>
</feature>
<dbReference type="EMBL" id="MBFR01000088">
    <property type="protein sequence ID" value="PVU94472.1"/>
    <property type="molecule type" value="Genomic_DNA"/>
</dbReference>
<evidence type="ECO:0000313" key="3">
    <source>
        <dbReference type="EMBL" id="PVU94472.1"/>
    </source>
</evidence>
<keyword evidence="1" id="KW-0732">Signal</keyword>
<gene>
    <name evidence="3" type="ORF">BB561_002512</name>
</gene>
<dbReference type="InterPro" id="IPR050904">
    <property type="entry name" value="Adhesion/Biosynth-related"/>
</dbReference>
<accession>A0A2T9YQ70</accession>
<evidence type="ECO:0000256" key="1">
    <source>
        <dbReference type="SAM" id="SignalP"/>
    </source>
</evidence>
<feature type="domain" description="FAS1" evidence="2">
    <location>
        <begin position="27"/>
        <end position="164"/>
    </location>
</feature>
<dbReference type="InterPro" id="IPR000782">
    <property type="entry name" value="FAS1_domain"/>
</dbReference>
<dbReference type="OrthoDB" id="286301at2759"/>
<reference evidence="3 4" key="1">
    <citation type="journal article" date="2018" name="MBio">
        <title>Comparative Genomics Reveals the Core Gene Toolbox for the Fungus-Insect Symbiosis.</title>
        <authorList>
            <person name="Wang Y."/>
            <person name="Stata M."/>
            <person name="Wang W."/>
            <person name="Stajich J.E."/>
            <person name="White M.M."/>
            <person name="Moncalvo J.M."/>
        </authorList>
    </citation>
    <scope>NUCLEOTIDE SEQUENCE [LARGE SCALE GENOMIC DNA]</scope>
    <source>
        <strain evidence="3 4">SWE-8-4</strain>
    </source>
</reference>
<dbReference type="AlphaFoldDB" id="A0A2T9YQ70"/>
<dbReference type="PROSITE" id="PS50213">
    <property type="entry name" value="FAS1"/>
    <property type="match status" value="3"/>
</dbReference>
<dbReference type="SUPFAM" id="SSF82153">
    <property type="entry name" value="FAS1 domain"/>
    <property type="match status" value="3"/>
</dbReference>
<name>A0A2T9YQ70_9FUNG</name>
<keyword evidence="4" id="KW-1185">Reference proteome</keyword>
<dbReference type="Gene3D" id="2.30.180.10">
    <property type="entry name" value="FAS1 domain"/>
    <property type="match status" value="3"/>
</dbReference>
<feature type="domain" description="FAS1" evidence="2">
    <location>
        <begin position="194"/>
        <end position="345"/>
    </location>
</feature>
<sequence>MNTILNKSLFLLASSVCLVSAAANKTGNIVLDSIAGQKNLSILGSLLNNTAFSDITASQNFITVPFTFLAPSDEAFKNAGDLGTDFGFLRQLLAYHVLNQTVRASEIENKVNFYGTFMSDSEYVLLGGDEAQVLGLYKTKNGTRVIDGTYIEGQSTPKVIKTDIPAAMNTILNKSLFLLASSVCLVSAAANKTGNIVLDSIAGQKNLSILGSLLNNTAFSDITASQNFITVPFTFLAPSDEAFKNAGDLGTDFGFLRQLLAYHVLNQTVRASEIENKVNFYGTFMSDSEYVLLGGDEAQVLGLYKTKNGTRVIDGTYIEGQSTPKVIKTDIPAGNGIIHIIDKVLTIPEKMSTILKNNTKFSTLSALLNKSNILPQLDDVKDITLFAASDAAFSSINSTINSTSSLNLTYILNSGVVPNNVLYSNLINNSTLYDTLSDGVVLDVQKQSNGLIRVNDSFVDFPNVLSKNGIIHGVNKVILPPSLGANRPIPSPPVLILTSITTLKSAESVSTSTDDTVSSASESKNPILTTSLTTIKSTQTTTTTESNSITRVITTVVSEISSVIKTVSETDTTSESSSISSAVAIPTIGSISLPTAAIPTIGSISLPTAAIPTIGSISLPAVSIPAAVSNISSAVAIPIIGSISIPAISIPAISIPAAVSSISSAVAIPTAIAKPNISTILSTVTIGI</sequence>
<protein>
    <recommendedName>
        <fullName evidence="2">FAS1 domain-containing protein</fullName>
    </recommendedName>
</protein>
<evidence type="ECO:0000313" key="4">
    <source>
        <dbReference type="Proteomes" id="UP000245383"/>
    </source>
</evidence>
<comment type="caution">
    <text evidence="3">The sequence shown here is derived from an EMBL/GenBank/DDBJ whole genome shotgun (WGS) entry which is preliminary data.</text>
</comment>
<evidence type="ECO:0000259" key="2">
    <source>
        <dbReference type="PROSITE" id="PS50213"/>
    </source>
</evidence>
<feature type="domain" description="FAS1" evidence="2">
    <location>
        <begin position="348"/>
        <end position="478"/>
    </location>
</feature>
<dbReference type="InterPro" id="IPR036378">
    <property type="entry name" value="FAS1_dom_sf"/>
</dbReference>
<dbReference type="PANTHER" id="PTHR10900">
    <property type="entry name" value="PERIOSTIN-RELATED"/>
    <property type="match status" value="1"/>
</dbReference>
<feature type="chain" id="PRO_5015402864" description="FAS1 domain-containing protein" evidence="1">
    <location>
        <begin position="22"/>
        <end position="688"/>
    </location>
</feature>
<proteinExistence type="predicted"/>
<organism evidence="3 4">
    <name type="scientific">Smittium simulii</name>
    <dbReference type="NCBI Taxonomy" id="133385"/>
    <lineage>
        <taxon>Eukaryota</taxon>
        <taxon>Fungi</taxon>
        <taxon>Fungi incertae sedis</taxon>
        <taxon>Zoopagomycota</taxon>
        <taxon>Kickxellomycotina</taxon>
        <taxon>Harpellomycetes</taxon>
        <taxon>Harpellales</taxon>
        <taxon>Legeriomycetaceae</taxon>
        <taxon>Smittium</taxon>
    </lineage>
</organism>